<dbReference type="PANTHER" id="PTHR10155">
    <property type="entry name" value="PHOSPHATIDYLINOSITOL 3-KINASE REGULATORY SUBUNIT"/>
    <property type="match status" value="1"/>
</dbReference>
<dbReference type="Pfam" id="PF00017">
    <property type="entry name" value="SH2"/>
    <property type="match status" value="1"/>
</dbReference>
<evidence type="ECO:0000256" key="10">
    <source>
        <dbReference type="ARBA" id="ARBA00058034"/>
    </source>
</evidence>
<dbReference type="GO" id="GO:0035162">
    <property type="term" value="P:embryonic hemopoiesis"/>
    <property type="evidence" value="ECO:0007669"/>
    <property type="project" value="Ensembl"/>
</dbReference>
<evidence type="ECO:0000256" key="4">
    <source>
        <dbReference type="ARBA" id="ARBA00022604"/>
    </source>
</evidence>
<dbReference type="GO" id="GO:0005634">
    <property type="term" value="C:nucleus"/>
    <property type="evidence" value="ECO:0007669"/>
    <property type="project" value="UniProtKB-SubCell"/>
</dbReference>
<evidence type="ECO:0000313" key="17">
    <source>
        <dbReference type="Proteomes" id="UP000008672"/>
    </source>
</evidence>
<dbReference type="GO" id="GO:0005942">
    <property type="term" value="C:phosphatidylinositol 3-kinase complex"/>
    <property type="evidence" value="ECO:0007669"/>
    <property type="project" value="TreeGrafter"/>
</dbReference>
<dbReference type="Proteomes" id="UP000008672">
    <property type="component" value="Unassembled WGS sequence"/>
</dbReference>
<organism evidence="16 17">
    <name type="scientific">Latimeria chalumnae</name>
    <name type="common">Coelacanth</name>
    <dbReference type="NCBI Taxonomy" id="7897"/>
    <lineage>
        <taxon>Eukaryota</taxon>
        <taxon>Metazoa</taxon>
        <taxon>Chordata</taxon>
        <taxon>Craniata</taxon>
        <taxon>Vertebrata</taxon>
        <taxon>Euteleostomi</taxon>
        <taxon>Coelacanthiformes</taxon>
        <taxon>Coelacanthidae</taxon>
        <taxon>Latimeria</taxon>
    </lineage>
</organism>
<dbReference type="GO" id="GO:0046426">
    <property type="term" value="P:negative regulation of receptor signaling pathway via JAK-STAT"/>
    <property type="evidence" value="ECO:0007669"/>
    <property type="project" value="Ensembl"/>
</dbReference>
<evidence type="ECO:0000256" key="6">
    <source>
        <dbReference type="ARBA" id="ARBA00022786"/>
    </source>
</evidence>
<dbReference type="HOGENOM" id="CLU_079452_2_1_1"/>
<dbReference type="SUPFAM" id="SSF55550">
    <property type="entry name" value="SH2 domain"/>
    <property type="match status" value="1"/>
</dbReference>
<evidence type="ECO:0000259" key="15">
    <source>
        <dbReference type="PROSITE" id="PS50225"/>
    </source>
</evidence>
<protein>
    <recommendedName>
        <fullName evidence="12">Suppressor of cytokine signaling 1</fullName>
    </recommendedName>
</protein>
<dbReference type="UniPathway" id="UPA00143"/>
<dbReference type="GO" id="GO:0046854">
    <property type="term" value="P:phosphatidylinositol phosphate biosynthetic process"/>
    <property type="evidence" value="ECO:0007669"/>
    <property type="project" value="TreeGrafter"/>
</dbReference>
<dbReference type="GO" id="GO:2000406">
    <property type="term" value="P:positive regulation of T cell migration"/>
    <property type="evidence" value="ECO:0007669"/>
    <property type="project" value="Ensembl"/>
</dbReference>
<dbReference type="GO" id="GO:0060042">
    <property type="term" value="P:retina morphogenesis in camera-type eye"/>
    <property type="evidence" value="ECO:0007669"/>
    <property type="project" value="Ensembl"/>
</dbReference>
<sequence length="190" mass="21590">WAGLHCRMVAHGNVADNAVVNAIANPASQSETHFQTFRSHSDFSIIAKTTAMLETSGFYWGPMTVEMAHAKLKSEPVGTFLIRDSKQRNFFFTLSYKAASGPNSVRIRFQNSRFGLDGSRESFDCIFKLLEHYISSQKKVLVKPLRKERLQPLQELCRQKIVETFGGENLEQIPLNPVLKNYLKSFPFCL</sequence>
<keyword evidence="5" id="KW-0734">Signal transduction inhibitor</keyword>
<dbReference type="PROSITE" id="PS50001">
    <property type="entry name" value="SH2"/>
    <property type="match status" value="1"/>
</dbReference>
<dbReference type="PROSITE" id="PS50225">
    <property type="entry name" value="SOCS"/>
    <property type="match status" value="1"/>
</dbReference>
<dbReference type="Gene3D" id="1.10.750.20">
    <property type="entry name" value="SOCS box"/>
    <property type="match status" value="1"/>
</dbReference>
<dbReference type="InterPro" id="IPR036860">
    <property type="entry name" value="SH2_dom_sf"/>
</dbReference>
<evidence type="ECO:0000256" key="3">
    <source>
        <dbReference type="ARBA" id="ARBA00004906"/>
    </source>
</evidence>
<evidence type="ECO:0000256" key="8">
    <source>
        <dbReference type="ARBA" id="ARBA00023242"/>
    </source>
</evidence>
<keyword evidence="6" id="KW-0833">Ubl conjugation pathway</keyword>
<dbReference type="SMART" id="SM00252">
    <property type="entry name" value="SH2"/>
    <property type="match status" value="1"/>
</dbReference>
<dbReference type="AlphaFoldDB" id="H3AI70"/>
<dbReference type="InterPro" id="IPR000980">
    <property type="entry name" value="SH2"/>
</dbReference>
<dbReference type="STRING" id="7897.ENSLACP00000009341"/>
<evidence type="ECO:0000256" key="5">
    <source>
        <dbReference type="ARBA" id="ARBA00022700"/>
    </source>
</evidence>
<reference evidence="16" key="2">
    <citation type="submission" date="2025-08" db="UniProtKB">
        <authorList>
            <consortium name="Ensembl"/>
        </authorList>
    </citation>
    <scope>IDENTIFICATION</scope>
</reference>
<dbReference type="CDD" id="cd10382">
    <property type="entry name" value="SH2_SOCS1"/>
    <property type="match status" value="1"/>
</dbReference>
<dbReference type="Pfam" id="PF07525">
    <property type="entry name" value="SOCS_box"/>
    <property type="match status" value="1"/>
</dbReference>
<dbReference type="OMA" id="FPTFTCK"/>
<keyword evidence="9" id="KW-0968">Cytoplasmic vesicle</keyword>
<dbReference type="GO" id="GO:0031410">
    <property type="term" value="C:cytoplasmic vesicle"/>
    <property type="evidence" value="ECO:0007669"/>
    <property type="project" value="UniProtKB-SubCell"/>
</dbReference>
<comment type="function">
    <text evidence="10">Essential negative regulator of type I and type II interferon (IFN) signaling, as well as that of other cytokines, including IL2, IL4, IL6 and leukemia inhibitory factor (LIF). Downregulates cytokine signaling by inhibiting the JAK/STAT signaling pathway. Acts by binding to JAK proteins and to IFNGR1 and inhibiting their kinase activity. In vitro, suppresses Tec protein-tyrosine activity. Regulates IFN-gamma (IFNG)-mediated sensory neuron survival. Probable substrate recognition component of an ECS (Elongin BC-CUL2/5-SOCS-box protein) E3 ubiquitin ligase complex which mediates the ubiquitination and subsequent proteasomal degradation of target proteins.</text>
</comment>
<dbReference type="GO" id="GO:0032868">
    <property type="term" value="P:response to insulin"/>
    <property type="evidence" value="ECO:0007669"/>
    <property type="project" value="Ensembl"/>
</dbReference>
<accession>H3AI70</accession>
<dbReference type="FunCoup" id="H3AI70">
    <property type="interactions" value="1183"/>
</dbReference>
<reference evidence="16" key="3">
    <citation type="submission" date="2025-09" db="UniProtKB">
        <authorList>
            <consortium name="Ensembl"/>
        </authorList>
    </citation>
    <scope>IDENTIFICATION</scope>
</reference>
<evidence type="ECO:0000256" key="2">
    <source>
        <dbReference type="ARBA" id="ARBA00004541"/>
    </source>
</evidence>
<evidence type="ECO:0000256" key="7">
    <source>
        <dbReference type="ARBA" id="ARBA00022999"/>
    </source>
</evidence>
<dbReference type="InterPro" id="IPR035861">
    <property type="entry name" value="SOCS1_SH2"/>
</dbReference>
<feature type="domain" description="SOCS box" evidence="15">
    <location>
        <begin position="140"/>
        <end position="189"/>
    </location>
</feature>
<dbReference type="FunFam" id="1.10.750.20:FF:000005">
    <property type="entry name" value="Suppressor of cytokine signaling 1"/>
    <property type="match status" value="1"/>
</dbReference>
<comment type="subcellular location">
    <subcellularLocation>
        <location evidence="2">Cytoplasmic vesicle</location>
    </subcellularLocation>
    <subcellularLocation>
        <location evidence="1">Nucleus</location>
    </subcellularLocation>
</comment>
<evidence type="ECO:0000256" key="9">
    <source>
        <dbReference type="ARBA" id="ARBA00023329"/>
    </source>
</evidence>
<dbReference type="FunFam" id="3.30.505.10:FF:000054">
    <property type="entry name" value="Suppressor of cytokine signaling 1"/>
    <property type="match status" value="1"/>
</dbReference>
<dbReference type="GeneTree" id="ENSGT00940000161164"/>
<dbReference type="InParanoid" id="H3AI70"/>
<feature type="domain" description="SH2" evidence="14">
    <location>
        <begin position="58"/>
        <end position="153"/>
    </location>
</feature>
<keyword evidence="4" id="KW-0341">Growth regulation</keyword>
<proteinExistence type="inferred from homology"/>
<dbReference type="GO" id="GO:0060336">
    <property type="term" value="P:negative regulation of type II interferon-mediated signaling pathway"/>
    <property type="evidence" value="ECO:0007669"/>
    <property type="project" value="Ensembl"/>
</dbReference>
<dbReference type="SUPFAM" id="SSF158235">
    <property type="entry name" value="SOCS box-like"/>
    <property type="match status" value="1"/>
</dbReference>
<dbReference type="Gene3D" id="3.30.505.10">
    <property type="entry name" value="SH2 domain"/>
    <property type="match status" value="1"/>
</dbReference>
<evidence type="ECO:0000313" key="16">
    <source>
        <dbReference type="Ensembl" id="ENSLACP00000009341.1"/>
    </source>
</evidence>
<dbReference type="GO" id="GO:0016567">
    <property type="term" value="P:protein ubiquitination"/>
    <property type="evidence" value="ECO:0007669"/>
    <property type="project" value="UniProtKB-UniPathway"/>
</dbReference>
<gene>
    <name evidence="16" type="primary">SOCS1A</name>
</gene>
<dbReference type="SMART" id="SM00253">
    <property type="entry name" value="SOCS"/>
    <property type="match status" value="1"/>
</dbReference>
<evidence type="ECO:0000256" key="13">
    <source>
        <dbReference type="PROSITE-ProRule" id="PRU00191"/>
    </source>
</evidence>
<name>H3AI70_LATCH</name>
<dbReference type="Ensembl" id="ENSLACT00000009412.1">
    <property type="protein sequence ID" value="ENSLACP00000009341.1"/>
    <property type="gene ID" value="ENSLACG00000008241.1"/>
</dbReference>
<evidence type="ECO:0000256" key="11">
    <source>
        <dbReference type="ARBA" id="ARBA00061358"/>
    </source>
</evidence>
<dbReference type="GO" id="GO:0035556">
    <property type="term" value="P:intracellular signal transduction"/>
    <property type="evidence" value="ECO:0007669"/>
    <property type="project" value="InterPro"/>
</dbReference>
<dbReference type="GO" id="GO:0051896">
    <property type="term" value="P:regulation of phosphatidylinositol 3-kinase/protein kinase B signal transduction"/>
    <property type="evidence" value="ECO:0007669"/>
    <property type="project" value="Ensembl"/>
</dbReference>
<keyword evidence="8" id="KW-0539">Nucleus</keyword>
<dbReference type="EMBL" id="AFYH01156507">
    <property type="status" value="NOT_ANNOTATED_CDS"/>
    <property type="molecule type" value="Genomic_DNA"/>
</dbReference>
<evidence type="ECO:0000256" key="12">
    <source>
        <dbReference type="ARBA" id="ARBA00070644"/>
    </source>
</evidence>
<dbReference type="InterPro" id="IPR036036">
    <property type="entry name" value="SOCS_box-like_dom_sf"/>
</dbReference>
<reference evidence="17" key="1">
    <citation type="submission" date="2011-08" db="EMBL/GenBank/DDBJ databases">
        <title>The draft genome of Latimeria chalumnae.</title>
        <authorList>
            <person name="Di Palma F."/>
            <person name="Alfoldi J."/>
            <person name="Johnson J."/>
            <person name="Berlin A."/>
            <person name="Gnerre S."/>
            <person name="Jaffe D."/>
            <person name="MacCallum I."/>
            <person name="Young S."/>
            <person name="Walker B.J."/>
            <person name="Lander E."/>
            <person name="Lindblad-Toh K."/>
        </authorList>
    </citation>
    <scope>NUCLEOTIDE SEQUENCE [LARGE SCALE GENOMIC DNA]</scope>
    <source>
        <strain evidence="17">Wild caught</strain>
    </source>
</reference>
<dbReference type="PANTHER" id="PTHR10155:SF4">
    <property type="entry name" value="SUPPRESSOR OF CYTOKINE SIGNALING 1"/>
    <property type="match status" value="1"/>
</dbReference>
<dbReference type="Bgee" id="ENSLACG00000008241">
    <property type="expression patterns" value="Expressed in pelvic fin"/>
</dbReference>
<dbReference type="GO" id="GO:0046935">
    <property type="term" value="F:1-phosphatidylinositol-3-kinase regulator activity"/>
    <property type="evidence" value="ECO:0007669"/>
    <property type="project" value="TreeGrafter"/>
</dbReference>
<evidence type="ECO:0000256" key="1">
    <source>
        <dbReference type="ARBA" id="ARBA00004123"/>
    </source>
</evidence>
<dbReference type="InterPro" id="IPR001496">
    <property type="entry name" value="SOCS_box"/>
</dbReference>
<keyword evidence="17" id="KW-1185">Reference proteome</keyword>
<comment type="pathway">
    <text evidence="3">Protein modification; protein ubiquitination.</text>
</comment>
<dbReference type="eggNOG" id="KOG4566">
    <property type="taxonomic scope" value="Eukaryota"/>
</dbReference>
<dbReference type="SMART" id="SM00969">
    <property type="entry name" value="SOCS_box"/>
    <property type="match status" value="1"/>
</dbReference>
<evidence type="ECO:0000259" key="14">
    <source>
        <dbReference type="PROSITE" id="PS50001"/>
    </source>
</evidence>
<comment type="similarity">
    <text evidence="11">Belongs to the SOCS1 family.</text>
</comment>
<keyword evidence="7 13" id="KW-0727">SH2 domain</keyword>